<dbReference type="AlphaFoldDB" id="A0AAE3D146"/>
<evidence type="ECO:0000259" key="2">
    <source>
        <dbReference type="Pfam" id="PF01614"/>
    </source>
</evidence>
<evidence type="ECO:0000313" key="4">
    <source>
        <dbReference type="Proteomes" id="UP001196509"/>
    </source>
</evidence>
<keyword evidence="4" id="KW-1185">Reference proteome</keyword>
<reference evidence="3" key="1">
    <citation type="submission" date="2021-08" db="EMBL/GenBank/DDBJ databases">
        <title>Hoeflea bacterium WL0058 sp. nov., isolated from the sediment.</title>
        <authorList>
            <person name="Wang L."/>
            <person name="Zhang D."/>
        </authorList>
    </citation>
    <scope>NUCLEOTIDE SEQUENCE</scope>
    <source>
        <strain evidence="3">WL0058</strain>
    </source>
</reference>
<feature type="region of interest" description="Disordered" evidence="1">
    <location>
        <begin position="88"/>
        <end position="109"/>
    </location>
</feature>
<dbReference type="SUPFAM" id="SSF55781">
    <property type="entry name" value="GAF domain-like"/>
    <property type="match status" value="1"/>
</dbReference>
<dbReference type="InterPro" id="IPR014757">
    <property type="entry name" value="Tscrpt_reg_IclR_C"/>
</dbReference>
<gene>
    <name evidence="3" type="ORF">K1W69_09925</name>
</gene>
<accession>A0AAE3D146</accession>
<name>A0AAE3D146_9HYPH</name>
<dbReference type="Pfam" id="PF01614">
    <property type="entry name" value="IclR_C"/>
    <property type="match status" value="1"/>
</dbReference>
<feature type="domain" description="IclR-ED" evidence="2">
    <location>
        <begin position="17"/>
        <end position="87"/>
    </location>
</feature>
<evidence type="ECO:0000313" key="3">
    <source>
        <dbReference type="EMBL" id="MBW8637506.1"/>
    </source>
</evidence>
<comment type="caution">
    <text evidence="3">The sequence shown here is derived from an EMBL/GenBank/DDBJ whole genome shotgun (WGS) entry which is preliminary data.</text>
</comment>
<dbReference type="Gene3D" id="3.30.450.40">
    <property type="match status" value="1"/>
</dbReference>
<evidence type="ECO:0000256" key="1">
    <source>
        <dbReference type="SAM" id="MobiDB-lite"/>
    </source>
</evidence>
<sequence>MDNENDIRKRFPDQTWKKFKQDLRAIRKDGYSFTTSEVSEDQTGLAAPGFRGDTVIASVSIVMAKPIFDELETRLCVQDAVKSCARDRGNQITDTGLAPPTIGAIPDKR</sequence>
<protein>
    <recommendedName>
        <fullName evidence="2">IclR-ED domain-containing protein</fullName>
    </recommendedName>
</protein>
<dbReference type="Proteomes" id="UP001196509">
    <property type="component" value="Unassembled WGS sequence"/>
</dbReference>
<organism evidence="3 4">
    <name type="scientific">Flavimaribacter sediminis</name>
    <dbReference type="NCBI Taxonomy" id="2865987"/>
    <lineage>
        <taxon>Bacteria</taxon>
        <taxon>Pseudomonadati</taxon>
        <taxon>Pseudomonadota</taxon>
        <taxon>Alphaproteobacteria</taxon>
        <taxon>Hyphomicrobiales</taxon>
        <taxon>Rhizobiaceae</taxon>
        <taxon>Flavimaribacter</taxon>
    </lineage>
</organism>
<proteinExistence type="predicted"/>
<dbReference type="InterPro" id="IPR029016">
    <property type="entry name" value="GAF-like_dom_sf"/>
</dbReference>
<dbReference type="EMBL" id="JAICBX010000002">
    <property type="protein sequence ID" value="MBW8637506.1"/>
    <property type="molecule type" value="Genomic_DNA"/>
</dbReference>